<dbReference type="OrthoDB" id="9790889at2"/>
<dbReference type="GO" id="GO:0008198">
    <property type="term" value="F:ferrous iron binding"/>
    <property type="evidence" value="ECO:0007669"/>
    <property type="project" value="InterPro"/>
</dbReference>
<dbReference type="RefSeq" id="WP_135208737.1">
    <property type="nucleotide sequence ID" value="NZ_SPVF01000238.1"/>
</dbReference>
<dbReference type="CDD" id="cd07363">
    <property type="entry name" value="45_DOPA_Dioxygenase"/>
    <property type="match status" value="1"/>
</dbReference>
<dbReference type="PANTHER" id="PTHR30096:SF0">
    <property type="entry name" value="4,5-DOPA DIOXYGENASE EXTRADIOL-LIKE PROTEIN"/>
    <property type="match status" value="1"/>
</dbReference>
<evidence type="ECO:0000256" key="2">
    <source>
        <dbReference type="ARBA" id="ARBA00007581"/>
    </source>
</evidence>
<accession>A0A4Y9S4D7</accession>
<sequence>MSAPPSAKLPTYFVSHGGGPWPYMKEQYGHTYDKLEASLVDIPRQIGGKPKAVLVVSGHWEEQEFTVSSGAAPVMIYDYGGFPAHTYQVKYPAPGDPELAARVAELLAAAGHTAELDPHRGFDHGTFSMLAPVFPDADVPVVQLSMKHGFNAMTHIEAGRALAPLRDEGVLILGSGLSYHNLRMFGAVGRTPSHEFDAWLNHTLRELPPDERLEALLHWGDAPSARMAHPREDHLVPLFVVLGAAEQEAAACVYHEDEFFGNLAVSSFRFGAPAVADAAPAPQLTAEPEPSAK</sequence>
<dbReference type="PIRSF" id="PIRSF006157">
    <property type="entry name" value="Doxgns_DODA"/>
    <property type="match status" value="1"/>
</dbReference>
<keyword evidence="3" id="KW-0479">Metal-binding</keyword>
<dbReference type="Pfam" id="PF02900">
    <property type="entry name" value="LigB"/>
    <property type="match status" value="1"/>
</dbReference>
<evidence type="ECO:0000256" key="5">
    <source>
        <dbReference type="ARBA" id="ARBA00023002"/>
    </source>
</evidence>
<keyword evidence="8" id="KW-1185">Reference proteome</keyword>
<dbReference type="PANTHER" id="PTHR30096">
    <property type="entry name" value="4,5-DOPA DIOXYGENASE EXTRADIOL-LIKE PROTEIN"/>
    <property type="match status" value="1"/>
</dbReference>
<keyword evidence="5" id="KW-0560">Oxidoreductase</keyword>
<reference evidence="7 8" key="1">
    <citation type="submission" date="2019-03" db="EMBL/GenBank/DDBJ databases">
        <title>Draft Genome Sequence of Massilia arenosa sp. nov., a Novel Massilia Species Isolated from a Sandy-loam Maize Soil.</title>
        <authorList>
            <person name="Raths R."/>
            <person name="Peta V."/>
            <person name="Bucking H."/>
        </authorList>
    </citation>
    <scope>NUCLEOTIDE SEQUENCE [LARGE SCALE GENOMIC DNA]</scope>
    <source>
        <strain evidence="7 8">MC02</strain>
    </source>
</reference>
<organism evidence="7 8">
    <name type="scientific">Zemynaea arenosa</name>
    <dbReference type="NCBI Taxonomy" id="2561931"/>
    <lineage>
        <taxon>Bacteria</taxon>
        <taxon>Pseudomonadati</taxon>
        <taxon>Pseudomonadota</taxon>
        <taxon>Betaproteobacteria</taxon>
        <taxon>Burkholderiales</taxon>
        <taxon>Oxalobacteraceae</taxon>
        <taxon>Telluria group</taxon>
        <taxon>Zemynaea</taxon>
    </lineage>
</organism>
<proteinExistence type="inferred from homology"/>
<dbReference type="GO" id="GO:0008270">
    <property type="term" value="F:zinc ion binding"/>
    <property type="evidence" value="ECO:0007669"/>
    <property type="project" value="InterPro"/>
</dbReference>
<keyword evidence="4" id="KW-0862">Zinc</keyword>
<comment type="caution">
    <text evidence="7">The sequence shown here is derived from an EMBL/GenBank/DDBJ whole genome shotgun (WGS) entry which is preliminary data.</text>
</comment>
<evidence type="ECO:0000256" key="1">
    <source>
        <dbReference type="ARBA" id="ARBA00001947"/>
    </source>
</evidence>
<evidence type="ECO:0000313" key="8">
    <source>
        <dbReference type="Proteomes" id="UP000298438"/>
    </source>
</evidence>
<name>A0A4Y9S4D7_9BURK</name>
<dbReference type="AlphaFoldDB" id="A0A4Y9S4D7"/>
<dbReference type="GO" id="GO:0016702">
    <property type="term" value="F:oxidoreductase activity, acting on single donors with incorporation of molecular oxygen, incorporation of two atoms of oxygen"/>
    <property type="evidence" value="ECO:0007669"/>
    <property type="project" value="UniProtKB-ARBA"/>
</dbReference>
<evidence type="ECO:0000256" key="4">
    <source>
        <dbReference type="ARBA" id="ARBA00022833"/>
    </source>
</evidence>
<dbReference type="InterPro" id="IPR014436">
    <property type="entry name" value="Extradiol_dOase_DODA"/>
</dbReference>
<keyword evidence="7" id="KW-0223">Dioxygenase</keyword>
<dbReference type="Proteomes" id="UP000298438">
    <property type="component" value="Unassembled WGS sequence"/>
</dbReference>
<comment type="cofactor">
    <cofactor evidence="1">
        <name>Zn(2+)</name>
        <dbReference type="ChEBI" id="CHEBI:29105"/>
    </cofactor>
</comment>
<dbReference type="SUPFAM" id="SSF53213">
    <property type="entry name" value="LigB-like"/>
    <property type="match status" value="1"/>
</dbReference>
<dbReference type="EMBL" id="SPVF01000238">
    <property type="protein sequence ID" value="TFW14876.1"/>
    <property type="molecule type" value="Genomic_DNA"/>
</dbReference>
<dbReference type="InterPro" id="IPR004183">
    <property type="entry name" value="Xdiol_dOase_suB"/>
</dbReference>
<gene>
    <name evidence="7" type="ORF">E4L96_18745</name>
</gene>
<evidence type="ECO:0000259" key="6">
    <source>
        <dbReference type="Pfam" id="PF02900"/>
    </source>
</evidence>
<comment type="similarity">
    <text evidence="2">Belongs to the DODA-type extradiol aromatic ring-opening dioxygenase family.</text>
</comment>
<feature type="domain" description="Extradiol ring-cleavage dioxygenase class III enzyme subunit B" evidence="6">
    <location>
        <begin position="11"/>
        <end position="248"/>
    </location>
</feature>
<evidence type="ECO:0000313" key="7">
    <source>
        <dbReference type="EMBL" id="TFW14876.1"/>
    </source>
</evidence>
<protein>
    <submittedName>
        <fullName evidence="7">Dioxygenase</fullName>
    </submittedName>
</protein>
<evidence type="ECO:0000256" key="3">
    <source>
        <dbReference type="ARBA" id="ARBA00022723"/>
    </source>
</evidence>
<dbReference type="Gene3D" id="3.40.830.10">
    <property type="entry name" value="LigB-like"/>
    <property type="match status" value="1"/>
</dbReference>